<gene>
    <name evidence="2" type="ORF">PXEA_LOCUS31965</name>
</gene>
<reference evidence="2" key="1">
    <citation type="submission" date="2018-11" db="EMBL/GenBank/DDBJ databases">
        <authorList>
            <consortium name="Pathogen Informatics"/>
        </authorList>
    </citation>
    <scope>NUCLEOTIDE SEQUENCE</scope>
</reference>
<dbReference type="Proteomes" id="UP000784294">
    <property type="component" value="Unassembled WGS sequence"/>
</dbReference>
<organism evidence="2 3">
    <name type="scientific">Protopolystoma xenopodis</name>
    <dbReference type="NCBI Taxonomy" id="117903"/>
    <lineage>
        <taxon>Eukaryota</taxon>
        <taxon>Metazoa</taxon>
        <taxon>Spiralia</taxon>
        <taxon>Lophotrochozoa</taxon>
        <taxon>Platyhelminthes</taxon>
        <taxon>Monogenea</taxon>
        <taxon>Polyopisthocotylea</taxon>
        <taxon>Polystomatidea</taxon>
        <taxon>Polystomatidae</taxon>
        <taxon>Protopolystoma</taxon>
    </lineage>
</organism>
<dbReference type="AlphaFoldDB" id="A0A448XK15"/>
<evidence type="ECO:0000256" key="1">
    <source>
        <dbReference type="SAM" id="MobiDB-lite"/>
    </source>
</evidence>
<evidence type="ECO:0000313" key="3">
    <source>
        <dbReference type="Proteomes" id="UP000784294"/>
    </source>
</evidence>
<comment type="caution">
    <text evidence="2">The sequence shown here is derived from an EMBL/GenBank/DDBJ whole genome shotgun (WGS) entry which is preliminary data.</text>
</comment>
<feature type="region of interest" description="Disordered" evidence="1">
    <location>
        <begin position="44"/>
        <end position="68"/>
    </location>
</feature>
<dbReference type="EMBL" id="CAAALY010258174">
    <property type="protein sequence ID" value="VEL38525.1"/>
    <property type="molecule type" value="Genomic_DNA"/>
</dbReference>
<feature type="compositionally biased region" description="Polar residues" evidence="1">
    <location>
        <begin position="46"/>
        <end position="68"/>
    </location>
</feature>
<evidence type="ECO:0000313" key="2">
    <source>
        <dbReference type="EMBL" id="VEL38525.1"/>
    </source>
</evidence>
<proteinExistence type="predicted"/>
<protein>
    <submittedName>
        <fullName evidence="2">Uncharacterized protein</fullName>
    </submittedName>
</protein>
<sequence>MVEPMVEPIVEPIVPFGPVEPDGPAIEVCNPVQPNGQIALIRSDQVGRTSLRQSASRTQRRMQSNVIQ</sequence>
<name>A0A448XK15_9PLAT</name>
<accession>A0A448XK15</accession>
<keyword evidence="3" id="KW-1185">Reference proteome</keyword>